<comment type="subcellular location">
    <subcellularLocation>
        <location evidence="1">Secreted</location>
    </subcellularLocation>
</comment>
<evidence type="ECO:0000313" key="7">
    <source>
        <dbReference type="Proteomes" id="UP001152888"/>
    </source>
</evidence>
<proteinExistence type="inferred from homology"/>
<keyword evidence="4 5" id="KW-0732">Signal</keyword>
<evidence type="ECO:0000313" key="6">
    <source>
        <dbReference type="EMBL" id="CAH1992267.1"/>
    </source>
</evidence>
<name>A0A9P0PN65_ACAOB</name>
<gene>
    <name evidence="6" type="ORF">ACAOBT_LOCUS20751</name>
</gene>
<dbReference type="Proteomes" id="UP001152888">
    <property type="component" value="Unassembled WGS sequence"/>
</dbReference>
<dbReference type="InterPro" id="IPR011042">
    <property type="entry name" value="6-blade_b-propeller_TolB-like"/>
</dbReference>
<evidence type="ECO:0000256" key="3">
    <source>
        <dbReference type="ARBA" id="ARBA00022525"/>
    </source>
</evidence>
<protein>
    <recommendedName>
        <fullName evidence="8">Bee-milk protein</fullName>
    </recommendedName>
</protein>
<accession>A0A9P0PN65</accession>
<evidence type="ECO:0000256" key="4">
    <source>
        <dbReference type="ARBA" id="ARBA00022729"/>
    </source>
</evidence>
<dbReference type="GO" id="GO:0005576">
    <property type="term" value="C:extracellular region"/>
    <property type="evidence" value="ECO:0007669"/>
    <property type="project" value="UniProtKB-SubCell"/>
</dbReference>
<dbReference type="PRINTS" id="PR01366">
    <property type="entry name" value="ROYALJELLY"/>
</dbReference>
<dbReference type="InterPro" id="IPR017996">
    <property type="entry name" value="MRJP/yellow-related"/>
</dbReference>
<dbReference type="EMBL" id="CAKOFQ010007138">
    <property type="protein sequence ID" value="CAH1992267.1"/>
    <property type="molecule type" value="Genomic_DNA"/>
</dbReference>
<keyword evidence="7" id="KW-1185">Reference proteome</keyword>
<dbReference type="AlphaFoldDB" id="A0A9P0PN65"/>
<evidence type="ECO:0008006" key="8">
    <source>
        <dbReference type="Google" id="ProtNLM"/>
    </source>
</evidence>
<dbReference type="Gene3D" id="2.120.10.30">
    <property type="entry name" value="TolB, C-terminal domain"/>
    <property type="match status" value="1"/>
</dbReference>
<feature type="signal peptide" evidence="5">
    <location>
        <begin position="1"/>
        <end position="19"/>
    </location>
</feature>
<sequence length="420" mass="47039">MELMLLFAIVAGCIIGSSSLEILNQWNLITFDFPPGYSANYRPENNVFTGVEVSEDRIFLSTPRLRAGVGATLAVIPRNTPKGSSPTLTAYPDWSFHDAATGNFTCNGLTSVYRTKIDSCNRLWVLDAGTETSIDNYMRPCDPKILIFDLRNDQLVRTIVLPQDVVRPASIFTNIVLDESIQGNCDASFVYMTDTIAYGLVVYDGLNDRAWRFQDPTMFPNPDNSQFEIVGERFSFMDGIIGLTHSPQLATVFYQPLASDRIFSVPTSVLTAGPPGEFDQLPVSLAGRKSSQGLGLSMNLNDNTMYFSPFSETSIAAWNAATNQQELLASDPVNLQFVADLRWKRENALYALSTRFHRFYMRAINPAEINLRLIRIPLNSQQELLQSQVTNSNGNSIAPWQQIPATVVNPLQQYREFYYK</sequence>
<dbReference type="SUPFAM" id="SSF75011">
    <property type="entry name" value="3-carboxy-cis,cis-mucoante lactonizing enzyme"/>
    <property type="match status" value="1"/>
</dbReference>
<dbReference type="PANTHER" id="PTHR10009:SF19">
    <property type="entry name" value="RE55542P"/>
    <property type="match status" value="1"/>
</dbReference>
<reference evidence="6" key="1">
    <citation type="submission" date="2022-03" db="EMBL/GenBank/DDBJ databases">
        <authorList>
            <person name="Sayadi A."/>
        </authorList>
    </citation>
    <scope>NUCLEOTIDE SEQUENCE</scope>
</reference>
<feature type="chain" id="PRO_5040300706" description="Bee-milk protein" evidence="5">
    <location>
        <begin position="20"/>
        <end position="420"/>
    </location>
</feature>
<dbReference type="FunFam" id="2.120.10.30:FF:000045">
    <property type="entry name" value="Blast:Protein yellow"/>
    <property type="match status" value="1"/>
</dbReference>
<dbReference type="OrthoDB" id="7776143at2759"/>
<organism evidence="6 7">
    <name type="scientific">Acanthoscelides obtectus</name>
    <name type="common">Bean weevil</name>
    <name type="synonym">Bruchus obtectus</name>
    <dbReference type="NCBI Taxonomy" id="200917"/>
    <lineage>
        <taxon>Eukaryota</taxon>
        <taxon>Metazoa</taxon>
        <taxon>Ecdysozoa</taxon>
        <taxon>Arthropoda</taxon>
        <taxon>Hexapoda</taxon>
        <taxon>Insecta</taxon>
        <taxon>Pterygota</taxon>
        <taxon>Neoptera</taxon>
        <taxon>Endopterygota</taxon>
        <taxon>Coleoptera</taxon>
        <taxon>Polyphaga</taxon>
        <taxon>Cucujiformia</taxon>
        <taxon>Chrysomeloidea</taxon>
        <taxon>Chrysomelidae</taxon>
        <taxon>Bruchinae</taxon>
        <taxon>Bruchini</taxon>
        <taxon>Acanthoscelides</taxon>
    </lineage>
</organism>
<keyword evidence="3" id="KW-0964">Secreted</keyword>
<evidence type="ECO:0000256" key="5">
    <source>
        <dbReference type="SAM" id="SignalP"/>
    </source>
</evidence>
<dbReference type="PANTHER" id="PTHR10009">
    <property type="entry name" value="PROTEIN YELLOW-RELATED"/>
    <property type="match status" value="1"/>
</dbReference>
<evidence type="ECO:0000256" key="2">
    <source>
        <dbReference type="ARBA" id="ARBA00009127"/>
    </source>
</evidence>
<comment type="similarity">
    <text evidence="2">Belongs to the major royal jelly protein family.</text>
</comment>
<comment type="caution">
    <text evidence="6">The sequence shown here is derived from an EMBL/GenBank/DDBJ whole genome shotgun (WGS) entry which is preliminary data.</text>
</comment>
<dbReference type="Pfam" id="PF03022">
    <property type="entry name" value="MRJP"/>
    <property type="match status" value="1"/>
</dbReference>
<evidence type="ECO:0000256" key="1">
    <source>
        <dbReference type="ARBA" id="ARBA00004613"/>
    </source>
</evidence>